<sequence>MAAVAATLMLLLVPSSEGQEQPAAAAAASSCNDERDCISRCPSKCRDMAKSSCAGMLDETAAPLAEHQGQAEPAEHGPPPPSPRSRSPASPAASPTTRSSRAHAFHSTATPSSPSTSATARSSPAAPAAALHLFDEMPHRTSSSWYTTVVSSFVRCGLNEMAAPDVCLRPAAFRPAVQ</sequence>
<feature type="region of interest" description="Disordered" evidence="1">
    <location>
        <begin position="60"/>
        <end position="126"/>
    </location>
</feature>
<feature type="compositionally biased region" description="Low complexity" evidence="1">
    <location>
        <begin position="107"/>
        <end position="126"/>
    </location>
</feature>
<gene>
    <name evidence="3" type="ORF">HU200_066215</name>
</gene>
<evidence type="ECO:0000256" key="1">
    <source>
        <dbReference type="SAM" id="MobiDB-lite"/>
    </source>
</evidence>
<evidence type="ECO:0000256" key="2">
    <source>
        <dbReference type="SAM" id="SignalP"/>
    </source>
</evidence>
<proteinExistence type="predicted"/>
<evidence type="ECO:0000313" key="3">
    <source>
        <dbReference type="EMBL" id="KAF8645012.1"/>
    </source>
</evidence>
<dbReference type="Proteomes" id="UP000636709">
    <property type="component" value="Unassembled WGS sequence"/>
</dbReference>
<evidence type="ECO:0000313" key="4">
    <source>
        <dbReference type="Proteomes" id="UP000636709"/>
    </source>
</evidence>
<name>A0A834ZWW8_9POAL</name>
<feature type="compositionally biased region" description="Low complexity" evidence="1">
    <location>
        <begin position="84"/>
        <end position="99"/>
    </location>
</feature>
<accession>A0A834ZWW8</accession>
<keyword evidence="2" id="KW-0732">Signal</keyword>
<keyword evidence="4" id="KW-1185">Reference proteome</keyword>
<feature type="signal peptide" evidence="2">
    <location>
        <begin position="1"/>
        <end position="18"/>
    </location>
</feature>
<organism evidence="3 4">
    <name type="scientific">Digitaria exilis</name>
    <dbReference type="NCBI Taxonomy" id="1010633"/>
    <lineage>
        <taxon>Eukaryota</taxon>
        <taxon>Viridiplantae</taxon>
        <taxon>Streptophyta</taxon>
        <taxon>Embryophyta</taxon>
        <taxon>Tracheophyta</taxon>
        <taxon>Spermatophyta</taxon>
        <taxon>Magnoliopsida</taxon>
        <taxon>Liliopsida</taxon>
        <taxon>Poales</taxon>
        <taxon>Poaceae</taxon>
        <taxon>PACMAD clade</taxon>
        <taxon>Panicoideae</taxon>
        <taxon>Panicodae</taxon>
        <taxon>Paniceae</taxon>
        <taxon>Anthephorinae</taxon>
        <taxon>Digitaria</taxon>
    </lineage>
</organism>
<protein>
    <submittedName>
        <fullName evidence="3">Uncharacterized protein</fullName>
    </submittedName>
</protein>
<dbReference type="EMBL" id="JACEFO010003031">
    <property type="protein sequence ID" value="KAF8645012.1"/>
    <property type="molecule type" value="Genomic_DNA"/>
</dbReference>
<dbReference type="AlphaFoldDB" id="A0A834ZWW8"/>
<feature type="region of interest" description="Disordered" evidence="1">
    <location>
        <begin position="14"/>
        <end position="36"/>
    </location>
</feature>
<reference evidence="3" key="1">
    <citation type="submission" date="2020-07" db="EMBL/GenBank/DDBJ databases">
        <title>Genome sequence and genetic diversity analysis of an under-domesticated orphan crop, white fonio (Digitaria exilis).</title>
        <authorList>
            <person name="Bennetzen J.L."/>
            <person name="Chen S."/>
            <person name="Ma X."/>
            <person name="Wang X."/>
            <person name="Yssel A.E.J."/>
            <person name="Chaluvadi S.R."/>
            <person name="Johnson M."/>
            <person name="Gangashetty P."/>
            <person name="Hamidou F."/>
            <person name="Sanogo M.D."/>
            <person name="Zwaenepoel A."/>
            <person name="Wallace J."/>
            <person name="Van De Peer Y."/>
            <person name="Van Deynze A."/>
        </authorList>
    </citation>
    <scope>NUCLEOTIDE SEQUENCE</scope>
    <source>
        <tissue evidence="3">Leaves</tissue>
    </source>
</reference>
<comment type="caution">
    <text evidence="3">The sequence shown here is derived from an EMBL/GenBank/DDBJ whole genome shotgun (WGS) entry which is preliminary data.</text>
</comment>
<feature type="chain" id="PRO_5032644606" evidence="2">
    <location>
        <begin position="19"/>
        <end position="178"/>
    </location>
</feature>